<dbReference type="OrthoDB" id="6517356at2759"/>
<proteinExistence type="predicted"/>
<evidence type="ECO:0000313" key="3">
    <source>
        <dbReference type="EMBL" id="NOV41037.1"/>
    </source>
</evidence>
<name>A0A034WX98_RHIMP</name>
<reference evidence="2" key="1">
    <citation type="journal article" date="2014" name="PLoS ONE">
        <title>Proteomic Analysis of Cattle Tick Rhipicephalus (Boophilus) microplus Saliva: A Comparison between Partially and Fully Engorged Females.</title>
        <authorList>
            <person name="Tirloni L."/>
            <person name="Reck J."/>
            <person name="Terra R.M."/>
            <person name="Martins J.R."/>
            <person name="Mulenga A."/>
            <person name="Sherman N.E."/>
            <person name="Fox J.W."/>
            <person name="Yates J.R.III."/>
            <person name="Termignoni C."/>
            <person name="Pinto A.F."/>
            <person name="da Silva Vaz I.Jr."/>
        </authorList>
    </citation>
    <scope>NUCLEOTIDE SEQUENCE</scope>
</reference>
<dbReference type="Pfam" id="PF02098">
    <property type="entry name" value="His_binding"/>
    <property type="match status" value="1"/>
</dbReference>
<dbReference type="SMR" id="A0A034WX98"/>
<feature type="chain" id="PRO_5035982993" evidence="1">
    <location>
        <begin position="24"/>
        <end position="184"/>
    </location>
</feature>
<feature type="signal peptide" evidence="1">
    <location>
        <begin position="1"/>
        <end position="23"/>
    </location>
</feature>
<dbReference type="VEuPathDB" id="VectorBase:LOC119174188"/>
<dbReference type="GO" id="GO:0043176">
    <property type="term" value="F:amine binding"/>
    <property type="evidence" value="ECO:0007669"/>
    <property type="project" value="InterPro"/>
</dbReference>
<dbReference type="EMBL" id="GHWJ01008300">
    <property type="protein sequence ID" value="NOV41037.1"/>
    <property type="molecule type" value="Transcribed_RNA"/>
</dbReference>
<organism evidence="2">
    <name type="scientific">Rhipicephalus microplus</name>
    <name type="common">Cattle tick</name>
    <name type="synonym">Boophilus microplus</name>
    <dbReference type="NCBI Taxonomy" id="6941"/>
    <lineage>
        <taxon>Eukaryota</taxon>
        <taxon>Metazoa</taxon>
        <taxon>Ecdysozoa</taxon>
        <taxon>Arthropoda</taxon>
        <taxon>Chelicerata</taxon>
        <taxon>Arachnida</taxon>
        <taxon>Acari</taxon>
        <taxon>Parasitiformes</taxon>
        <taxon>Ixodida</taxon>
        <taxon>Ixodoidea</taxon>
        <taxon>Ixodidae</taxon>
        <taxon>Rhipicephalinae</taxon>
        <taxon>Rhipicephalus</taxon>
        <taxon>Boophilus</taxon>
    </lineage>
</organism>
<dbReference type="InterPro" id="IPR012674">
    <property type="entry name" value="Calycin"/>
</dbReference>
<evidence type="ECO:0000313" key="2">
    <source>
        <dbReference type="EMBL" id="JAC58977.1"/>
    </source>
</evidence>
<sequence>MYSAHISLALTLGTLLTTTNVFGKLGAPGGPQKLPYDAPDTFKIFETFRFAVSISDSDNDTVFECLQANRTAFNAEQKTATYAFIFPNTQEQIPFHVKYDDTPGIFTFTVDKDPTLRDGIFYYTDYVNCDVVDIEFRGHQCILWAQRSVKDNVPQDCIDHFVDICGVVVPEHSRDLCPDGEGDY</sequence>
<reference evidence="3" key="2">
    <citation type="submission" date="2019-09" db="EMBL/GenBank/DDBJ databases">
        <title>Organ-specific transcriptomic study of the physiology of the cattle tick, Rhipicephalus microplus.</title>
        <authorList>
            <person name="Tirloni L."/>
            <person name="Braz G."/>
            <person name="Gandara A.C.P."/>
            <person name="Sabadin G.A."/>
            <person name="da Silva R.M."/>
            <person name="Guizzo M.G."/>
            <person name="Machado J.A."/>
            <person name="Costa E.P."/>
            <person name="Gomes H.F."/>
            <person name="Moraes J."/>
            <person name="Mota M.B.S."/>
            <person name="Mesquita R.D."/>
            <person name="Alvarenga P.H."/>
            <person name="Alves F."/>
            <person name="Seixas A."/>
            <person name="da Fonseca R.N."/>
            <person name="Fogaca A."/>
            <person name="Logullo C."/>
            <person name="Tanaka A."/>
            <person name="Daffre S."/>
            <person name="Termignoni C."/>
            <person name="Vaz I.S.Jr."/>
            <person name="Oliveira P.L."/>
            <person name="Ribeiro J.M."/>
        </authorList>
    </citation>
    <scope>NUCLEOTIDE SEQUENCE</scope>
    <source>
        <strain evidence="3">Porto Alegre</strain>
    </source>
</reference>
<accession>A0A034WX98</accession>
<dbReference type="AlphaFoldDB" id="A0A034WX98"/>
<dbReference type="SUPFAM" id="SSF50814">
    <property type="entry name" value="Lipocalins"/>
    <property type="match status" value="1"/>
</dbReference>
<dbReference type="Gene3D" id="2.40.128.20">
    <property type="match status" value="1"/>
</dbReference>
<dbReference type="GO" id="GO:0030682">
    <property type="term" value="P:symbiont-mediated perturbation of host defenses"/>
    <property type="evidence" value="ECO:0007669"/>
    <property type="project" value="InterPro"/>
</dbReference>
<dbReference type="InterPro" id="IPR002970">
    <property type="entry name" value="Tick_his-bd"/>
</dbReference>
<dbReference type="EMBL" id="GBBR01000085">
    <property type="protein sequence ID" value="JAC58977.1"/>
    <property type="molecule type" value="Transcribed_RNA"/>
</dbReference>
<evidence type="ECO:0000256" key="1">
    <source>
        <dbReference type="SAM" id="SignalP"/>
    </source>
</evidence>
<protein>
    <submittedName>
        <fullName evidence="2">Lipocalin 29</fullName>
    </submittedName>
    <submittedName>
        <fullName evidence="3">Putative lipocalin-5 1 lipocalin fat body overexpressed</fullName>
    </submittedName>
</protein>
<keyword evidence="1" id="KW-0732">Signal</keyword>